<reference evidence="2" key="2">
    <citation type="journal article" date="2017" name="Plant Physiol. Biochem.">
        <title>Differential oxidative and antioxidative response of duckweed Lemna minor toward plant growth promoting/inhibiting bacteria.</title>
        <authorList>
            <person name="Ishizawa H."/>
            <person name="Kuroda M."/>
            <person name="Morikawa M."/>
            <person name="Ike M."/>
        </authorList>
    </citation>
    <scope>NUCLEOTIDE SEQUENCE [LARGE SCALE GENOMIC DNA]</scope>
    <source>
        <strain evidence="2">M6</strain>
    </source>
</reference>
<dbReference type="Pfam" id="PF07309">
    <property type="entry name" value="FlaF"/>
    <property type="match status" value="1"/>
</dbReference>
<protein>
    <submittedName>
        <fullName evidence="1">FlaF protein</fullName>
    </submittedName>
</protein>
<dbReference type="NCBIfam" id="NF009435">
    <property type="entry name" value="PRK12794.1"/>
    <property type="match status" value="1"/>
</dbReference>
<dbReference type="RefSeq" id="WP_126424022.1">
    <property type="nucleotide sequence ID" value="NZ_AP018828.1"/>
</dbReference>
<dbReference type="Proteomes" id="UP000278756">
    <property type="component" value="Chromosome 2"/>
</dbReference>
<name>A0A3G9GCN9_9CAUL</name>
<proteinExistence type="predicted"/>
<dbReference type="EMBL" id="AP018828">
    <property type="protein sequence ID" value="BBF82438.1"/>
    <property type="molecule type" value="Genomic_DNA"/>
</dbReference>
<evidence type="ECO:0000313" key="1">
    <source>
        <dbReference type="EMBL" id="BBF82438.1"/>
    </source>
</evidence>
<dbReference type="InterPro" id="IPR010845">
    <property type="entry name" value="FlaF"/>
</dbReference>
<reference evidence="2" key="1">
    <citation type="journal article" date="2017" name="Biotechnol. Biofuels">
        <title>Evaluation of environmental bacterial communities as a factor affecting the growth of duckweed Lemna minor.</title>
        <authorList>
            <person name="Ishizawa H."/>
            <person name="Kuroda M."/>
            <person name="Morikawa M."/>
            <person name="Ike M."/>
        </authorList>
    </citation>
    <scope>NUCLEOTIDE SEQUENCE [LARGE SCALE GENOMIC DNA]</scope>
    <source>
        <strain evidence="2">M6</strain>
    </source>
</reference>
<dbReference type="AlphaFoldDB" id="A0A3G9GCN9"/>
<sequence length="136" mass="15193">MSLQAYQKTAQRSEDPRQTEYRLFGQVTRALMEAAELDRSEVSRRMDALDWNRRLWSVLGTDCALPGNGLPETLRAQIVSLSIWVNRHTSAVMRGQEEIAPLIEVNRLIMQGLMPRQDAAPAADPAFVGTVRASLG</sequence>
<evidence type="ECO:0000313" key="2">
    <source>
        <dbReference type="Proteomes" id="UP000278756"/>
    </source>
</evidence>
<accession>A0A3G9GCN9</accession>
<gene>
    <name evidence="1" type="ORF">EM6_3075</name>
</gene>
<dbReference type="OrthoDB" id="9808944at2"/>
<dbReference type="GO" id="GO:0044781">
    <property type="term" value="P:bacterial-type flagellum organization"/>
    <property type="evidence" value="ECO:0007669"/>
    <property type="project" value="InterPro"/>
</dbReference>
<organism evidence="1 2">
    <name type="scientific">Asticcacaulis excentricus</name>
    <dbReference type="NCBI Taxonomy" id="78587"/>
    <lineage>
        <taxon>Bacteria</taxon>
        <taxon>Pseudomonadati</taxon>
        <taxon>Pseudomonadota</taxon>
        <taxon>Alphaproteobacteria</taxon>
        <taxon>Caulobacterales</taxon>
        <taxon>Caulobacteraceae</taxon>
        <taxon>Asticcacaulis</taxon>
    </lineage>
</organism>